<dbReference type="PANTHER" id="PTHR43585:SF2">
    <property type="entry name" value="ATP-GRASP ENZYME FSQD"/>
    <property type="match status" value="1"/>
</dbReference>
<comment type="caution">
    <text evidence="6">The sequence shown here is derived from an EMBL/GenBank/DDBJ whole genome shotgun (WGS) entry which is preliminary data.</text>
</comment>
<dbReference type="GO" id="GO:0005524">
    <property type="term" value="F:ATP binding"/>
    <property type="evidence" value="ECO:0007669"/>
    <property type="project" value="UniProtKB-UniRule"/>
</dbReference>
<evidence type="ECO:0000313" key="6">
    <source>
        <dbReference type="EMBL" id="KHK62971.1"/>
    </source>
</evidence>
<accession>A0A0B1Z134</accession>
<dbReference type="Proteomes" id="UP000030949">
    <property type="component" value="Unassembled WGS sequence"/>
</dbReference>
<dbReference type="PROSITE" id="PS50975">
    <property type="entry name" value="ATP_GRASP"/>
    <property type="match status" value="1"/>
</dbReference>
<proteinExistence type="predicted"/>
<keyword evidence="1" id="KW-0436">Ligase</keyword>
<name>A0A0B1Z134_9PSED</name>
<dbReference type="InterPro" id="IPR011761">
    <property type="entry name" value="ATP-grasp"/>
</dbReference>
<gene>
    <name evidence="6" type="ORF">JZ00_20970</name>
</gene>
<dbReference type="SUPFAM" id="SSF56059">
    <property type="entry name" value="Glutathione synthetase ATP-binding domain-like"/>
    <property type="match status" value="1"/>
</dbReference>
<keyword evidence="2 4" id="KW-0547">Nucleotide-binding</keyword>
<protein>
    <recommendedName>
        <fullName evidence="5">ATP-grasp domain-containing protein</fullName>
    </recommendedName>
</protein>
<evidence type="ECO:0000313" key="7">
    <source>
        <dbReference type="Proteomes" id="UP000030949"/>
    </source>
</evidence>
<dbReference type="EMBL" id="JQGJ01000014">
    <property type="protein sequence ID" value="KHK62971.1"/>
    <property type="molecule type" value="Genomic_DNA"/>
</dbReference>
<dbReference type="GO" id="GO:0016874">
    <property type="term" value="F:ligase activity"/>
    <property type="evidence" value="ECO:0007669"/>
    <property type="project" value="UniProtKB-KW"/>
</dbReference>
<reference evidence="7" key="1">
    <citation type="submission" date="2015-03" db="EMBL/GenBank/DDBJ databases">
        <title>Pseudomonas frederiksbergensis hydrocarbon degrader.</title>
        <authorList>
            <person name="Brown L.M."/>
            <person name="Ruiz O.N."/>
            <person name="Mueller S."/>
            <person name="Gunasekera T.S."/>
        </authorList>
    </citation>
    <scope>NUCLEOTIDE SEQUENCE [LARGE SCALE GENOMIC DNA]</scope>
    <source>
        <strain evidence="7">SI8</strain>
    </source>
</reference>
<dbReference type="OrthoDB" id="24041at2"/>
<feature type="domain" description="ATP-grasp" evidence="5">
    <location>
        <begin position="109"/>
        <end position="310"/>
    </location>
</feature>
<keyword evidence="3 4" id="KW-0067">ATP-binding</keyword>
<evidence type="ECO:0000256" key="2">
    <source>
        <dbReference type="ARBA" id="ARBA00022741"/>
    </source>
</evidence>
<sequence>MKTVLIVDPFSTGKLYSPLLNNQGVRCIAVVSSRDLPQHFTCDLVEDNFADIFYWDDQPLDALKALSVTAVIAGCETAIYLTDYLTESLGVVGNSSRTSDLRRNKFAMQKALEEQGLRHIPSNTLKSPAQITDFVATLDPALKYVIKPLNSAATQGVVFAEGGAAVRAALDDAAWNQRNDLGEINLGFIVQPFISGPEYVVDMVAFEGTFIIASVCRYAKIHKNGSHFVYESLDTLDPRSPDLQPLIDYARKAAAALDIRVGPIHMEIIWSDAGPVMIEAGGRLHGGIAPQLFQQVYQPDLLSLSIDSYLGRSRPDTAEAGAISQGRIGFFCSNENRTFNAPPLSTLQSVAQDSAYCGHKYFITPGDTTPVTIDFATCPGLFWLHHPEISQLDASTESLRKQLWG</sequence>
<dbReference type="Pfam" id="PF13535">
    <property type="entry name" value="ATP-grasp_4"/>
    <property type="match status" value="1"/>
</dbReference>
<dbReference type="PANTHER" id="PTHR43585">
    <property type="entry name" value="FUMIPYRROLE BIOSYNTHESIS PROTEIN C"/>
    <property type="match status" value="1"/>
</dbReference>
<evidence type="ECO:0000256" key="4">
    <source>
        <dbReference type="PROSITE-ProRule" id="PRU00409"/>
    </source>
</evidence>
<dbReference type="Gene3D" id="3.30.470.20">
    <property type="entry name" value="ATP-grasp fold, B domain"/>
    <property type="match status" value="1"/>
</dbReference>
<dbReference type="AlphaFoldDB" id="A0A0B1Z134"/>
<dbReference type="RefSeq" id="WP_039593156.1">
    <property type="nucleotide sequence ID" value="NZ_JQGJ02000012.1"/>
</dbReference>
<dbReference type="InterPro" id="IPR052032">
    <property type="entry name" value="ATP-dep_AA_Ligase"/>
</dbReference>
<evidence type="ECO:0000256" key="3">
    <source>
        <dbReference type="ARBA" id="ARBA00022840"/>
    </source>
</evidence>
<dbReference type="GO" id="GO:0046872">
    <property type="term" value="F:metal ion binding"/>
    <property type="evidence" value="ECO:0007669"/>
    <property type="project" value="InterPro"/>
</dbReference>
<organism evidence="6 7">
    <name type="scientific">Pseudomonas frederiksbergensis</name>
    <dbReference type="NCBI Taxonomy" id="104087"/>
    <lineage>
        <taxon>Bacteria</taxon>
        <taxon>Pseudomonadati</taxon>
        <taxon>Pseudomonadota</taxon>
        <taxon>Gammaproteobacteria</taxon>
        <taxon>Pseudomonadales</taxon>
        <taxon>Pseudomonadaceae</taxon>
        <taxon>Pseudomonas</taxon>
    </lineage>
</organism>
<evidence type="ECO:0000256" key="1">
    <source>
        <dbReference type="ARBA" id="ARBA00022598"/>
    </source>
</evidence>
<evidence type="ECO:0000259" key="5">
    <source>
        <dbReference type="PROSITE" id="PS50975"/>
    </source>
</evidence>